<keyword evidence="3" id="KW-0732">Signal</keyword>
<name>A0A0S4J754_BODSA</name>
<proteinExistence type="predicted"/>
<evidence type="ECO:0000256" key="2">
    <source>
        <dbReference type="SAM" id="Phobius"/>
    </source>
</evidence>
<evidence type="ECO:0000313" key="5">
    <source>
        <dbReference type="Proteomes" id="UP000051952"/>
    </source>
</evidence>
<dbReference type="Proteomes" id="UP000051952">
    <property type="component" value="Unassembled WGS sequence"/>
</dbReference>
<sequence>MAVGKWNCITSTFLFSMVALLFQTLTVVAQRNLEPTTPSGLTCLSIGTGDGDGRDGDTSSNIIIVRSHSSYTFTNCKHVIVLSPDATSGECSTTNNVVVLQNVSITVVGSNTSALPSVQLYSSYCSVKWEGVRVVIRNVSTTASDGPSAARLLCPSLDVASAAGYLVTLSQFQVSVFGSLLHLQKEVSVTQTTQLPWLLRVESSTLIDNFTVEVARTSMNLTNTPIVGIVTSRDHTSVNLMTFRFRDVKISMELTSDGLQSSDDYGRYSFILFRNVPSVSRISVQLENVLANFIINTTGLVNAGVSFSTSDLRLMWSIAHINIPSINQSNNIEFGITNSNVRVHHAQASRGLGPTAVLESSLVSLEASVFFLDFSGDSDTRNVSVWISNCSMHMSANSRIQLFGVSGGDYGSFVSATYGMMVTVQRVTLSAETTGFLPLSSSQRQACIVWIDSVNPVDDFSLLITDVKMTVSMEVGDRERLHVPGVLRVQAWLLWAQLVFLHRSIVNNGNLRVLNSHVMISDPTNGYITADFGTVVICSLELMTMAFTTFDRCAIDFAGHDQQCFALSDIRSSTHVILGGPMSQVTAVSIGNLLHTNVSLRNVTVRVPQFHSTPVASLALFPSLSACAVMICTLPALLAKTFSFTALPWQRANVTITSGTSLEVDAELAAGPVSCMIILPIEIGGNTSVTIHLDTYEEALLRTAAATSVSRYRAVIPVVANRTTFAGSSRLMLSGNVRGTPTSLLYCQRSGAINLKEGSSIAFQNVVAVMNGGSAAPSVIVNCSVGIDTNPNSRIVFFSSNFSQSSSAVITNKVLLLPSRSPLTRPIFLLATCGDNGSSFDEVAFVGNMWMGERMECSASLGASFFTSSDDASNSCSTLPCPKYQRDETKSITFVAGSVDFHPPSSVEQSAGASSDRSMVATEKSATHGRARPRVVVRVRSRDSKFAVAMNFVGGLPLPATECGIVFGVACLIPFAGIVAMVWRRPCRVHLTMWLNVLQYVLTFSTLLVTVRGADGTILSLLALGLSFVTILKLIGTVAALMWETKVTALLLLLNQRVEGGQKLQQHRLVTGSTEIQLRDTSSGAGERHSSQSKSQSSSSNSHNEEAMQKPIYEDLLSYDQREALMMVLRMCCNNTHHHQNDPALELRKGEHRPTEESWSPVNLGDLRRGRRNELVSVEPVLHSVYGAQRRAQRQQQHAVSYRVVNQLL</sequence>
<feature type="compositionally biased region" description="Polar residues" evidence="1">
    <location>
        <begin position="906"/>
        <end position="917"/>
    </location>
</feature>
<feature type="compositionally biased region" description="Low complexity" evidence="1">
    <location>
        <begin position="1092"/>
        <end position="1102"/>
    </location>
</feature>
<keyword evidence="2" id="KW-0812">Transmembrane</keyword>
<keyword evidence="2" id="KW-0472">Membrane</keyword>
<feature type="transmembrane region" description="Helical" evidence="2">
    <location>
        <begin position="1017"/>
        <end position="1043"/>
    </location>
</feature>
<dbReference type="VEuPathDB" id="TriTrypDB:BSAL_90770"/>
<evidence type="ECO:0000313" key="4">
    <source>
        <dbReference type="EMBL" id="CUG85758.1"/>
    </source>
</evidence>
<reference evidence="5" key="1">
    <citation type="submission" date="2015-09" db="EMBL/GenBank/DDBJ databases">
        <authorList>
            <consortium name="Pathogen Informatics"/>
        </authorList>
    </citation>
    <scope>NUCLEOTIDE SEQUENCE [LARGE SCALE GENOMIC DNA]</scope>
    <source>
        <strain evidence="5">Lake Konstanz</strain>
    </source>
</reference>
<gene>
    <name evidence="4" type="ORF">BSAL_90630</name>
</gene>
<feature type="transmembrane region" description="Helical" evidence="2">
    <location>
        <begin position="991"/>
        <end position="1011"/>
    </location>
</feature>
<dbReference type="EMBL" id="CYKH01001195">
    <property type="protein sequence ID" value="CUG85758.1"/>
    <property type="molecule type" value="Genomic_DNA"/>
</dbReference>
<evidence type="ECO:0000256" key="3">
    <source>
        <dbReference type="SAM" id="SignalP"/>
    </source>
</evidence>
<accession>A0A0S4J754</accession>
<feature type="transmembrane region" description="Helical" evidence="2">
    <location>
        <begin position="965"/>
        <end position="984"/>
    </location>
</feature>
<feature type="compositionally biased region" description="Polar residues" evidence="1">
    <location>
        <begin position="1075"/>
        <end position="1084"/>
    </location>
</feature>
<evidence type="ECO:0000256" key="1">
    <source>
        <dbReference type="SAM" id="MobiDB-lite"/>
    </source>
</evidence>
<organism evidence="4 5">
    <name type="scientific">Bodo saltans</name>
    <name type="common">Flagellated protozoan</name>
    <dbReference type="NCBI Taxonomy" id="75058"/>
    <lineage>
        <taxon>Eukaryota</taxon>
        <taxon>Discoba</taxon>
        <taxon>Euglenozoa</taxon>
        <taxon>Kinetoplastea</taxon>
        <taxon>Metakinetoplastina</taxon>
        <taxon>Eubodonida</taxon>
        <taxon>Bodonidae</taxon>
        <taxon>Bodo</taxon>
    </lineage>
</organism>
<feature type="region of interest" description="Disordered" evidence="1">
    <location>
        <begin position="903"/>
        <end position="924"/>
    </location>
</feature>
<dbReference type="AlphaFoldDB" id="A0A0S4J754"/>
<dbReference type="VEuPathDB" id="TriTrypDB:BSAL_90625"/>
<dbReference type="VEuPathDB" id="TriTrypDB:BSAL_90760"/>
<feature type="region of interest" description="Disordered" evidence="1">
    <location>
        <begin position="1075"/>
        <end position="1107"/>
    </location>
</feature>
<protein>
    <submittedName>
        <fullName evidence="4">Membrane-associated protein, putative</fullName>
    </submittedName>
</protein>
<keyword evidence="2" id="KW-1133">Transmembrane helix</keyword>
<feature type="signal peptide" evidence="3">
    <location>
        <begin position="1"/>
        <end position="29"/>
    </location>
</feature>
<feature type="chain" id="PRO_5006622137" evidence="3">
    <location>
        <begin position="30"/>
        <end position="1209"/>
    </location>
</feature>
<keyword evidence="5" id="KW-1185">Reference proteome</keyword>